<feature type="region of interest" description="Disordered" evidence="1">
    <location>
        <begin position="1"/>
        <end position="28"/>
    </location>
</feature>
<name>A0A448X3C8_9PLAT</name>
<evidence type="ECO:0000313" key="2">
    <source>
        <dbReference type="EMBL" id="VEL27168.1"/>
    </source>
</evidence>
<evidence type="ECO:0000313" key="3">
    <source>
        <dbReference type="Proteomes" id="UP000784294"/>
    </source>
</evidence>
<feature type="compositionally biased region" description="Basic and acidic residues" evidence="1">
    <location>
        <begin position="1"/>
        <end position="25"/>
    </location>
</feature>
<gene>
    <name evidence="2" type="ORF">PXEA_LOCUS20608</name>
</gene>
<dbReference type="Proteomes" id="UP000784294">
    <property type="component" value="Unassembled WGS sequence"/>
</dbReference>
<proteinExistence type="predicted"/>
<reference evidence="2" key="1">
    <citation type="submission" date="2018-11" db="EMBL/GenBank/DDBJ databases">
        <authorList>
            <consortium name="Pathogen Informatics"/>
        </authorList>
    </citation>
    <scope>NUCLEOTIDE SEQUENCE</scope>
</reference>
<organism evidence="2 3">
    <name type="scientific">Protopolystoma xenopodis</name>
    <dbReference type="NCBI Taxonomy" id="117903"/>
    <lineage>
        <taxon>Eukaryota</taxon>
        <taxon>Metazoa</taxon>
        <taxon>Spiralia</taxon>
        <taxon>Lophotrochozoa</taxon>
        <taxon>Platyhelminthes</taxon>
        <taxon>Monogenea</taxon>
        <taxon>Polyopisthocotylea</taxon>
        <taxon>Polystomatidea</taxon>
        <taxon>Polystomatidae</taxon>
        <taxon>Protopolystoma</taxon>
    </lineage>
</organism>
<comment type="caution">
    <text evidence="2">The sequence shown here is derived from an EMBL/GenBank/DDBJ whole genome shotgun (WGS) entry which is preliminary data.</text>
</comment>
<dbReference type="AlphaFoldDB" id="A0A448X3C8"/>
<sequence>MRKSENDTDVKFSTDLDESKKDSNFGDRWALLPPPNDLETAKCSADFIVDCTRRFSSDTSPHVTVEWVKAMENLTEHLPIGLAHLYIHDKDAYEVSSTCLVTWLISGLDLSLALQHADVVHVSRHLSASVRLAGLLLSAAAPTELANSLLFSSSSNNYLDCQSQKLRPSAFQVGI</sequence>
<keyword evidence="3" id="KW-1185">Reference proteome</keyword>
<protein>
    <submittedName>
        <fullName evidence="2">Uncharacterized protein</fullName>
    </submittedName>
</protein>
<dbReference type="OrthoDB" id="6287100at2759"/>
<dbReference type="EMBL" id="CAAALY010085352">
    <property type="protein sequence ID" value="VEL27168.1"/>
    <property type="molecule type" value="Genomic_DNA"/>
</dbReference>
<accession>A0A448X3C8</accession>
<evidence type="ECO:0000256" key="1">
    <source>
        <dbReference type="SAM" id="MobiDB-lite"/>
    </source>
</evidence>